<gene>
    <name evidence="1" type="ORF">B0A70_15445</name>
</gene>
<organism evidence="1 2">
    <name type="scientific">Chryseobacterium piscicola</name>
    <dbReference type="NCBI Taxonomy" id="551459"/>
    <lineage>
        <taxon>Bacteria</taxon>
        <taxon>Pseudomonadati</taxon>
        <taxon>Bacteroidota</taxon>
        <taxon>Flavobacteriia</taxon>
        <taxon>Flavobacteriales</taxon>
        <taxon>Weeksellaceae</taxon>
        <taxon>Chryseobacterium group</taxon>
        <taxon>Chryseobacterium</taxon>
    </lineage>
</organism>
<dbReference type="Proteomes" id="UP000238314">
    <property type="component" value="Unassembled WGS sequence"/>
</dbReference>
<protein>
    <submittedName>
        <fullName evidence="1">Uncharacterized protein</fullName>
    </submittedName>
</protein>
<evidence type="ECO:0000313" key="1">
    <source>
        <dbReference type="EMBL" id="PQA89864.1"/>
    </source>
</evidence>
<comment type="caution">
    <text evidence="1">The sequence shown here is derived from an EMBL/GenBank/DDBJ whole genome shotgun (WGS) entry which is preliminary data.</text>
</comment>
<dbReference type="EMBL" id="MUGO01000035">
    <property type="protein sequence ID" value="PQA89864.1"/>
    <property type="molecule type" value="Genomic_DNA"/>
</dbReference>
<sequence>MNKNKIGDFNESLFNIKIILKNKIILGFCEVRDVEISTNEWICEASEWVDVSELCDSEEEAHFWWATNFTDLIFSCEKVSFQPNNEIFKTINAD</sequence>
<evidence type="ECO:0000313" key="2">
    <source>
        <dbReference type="Proteomes" id="UP000238314"/>
    </source>
</evidence>
<dbReference type="RefSeq" id="WP_105170215.1">
    <property type="nucleotide sequence ID" value="NZ_MUGO01000035.1"/>
</dbReference>
<keyword evidence="2" id="KW-1185">Reference proteome</keyword>
<reference evidence="1 2" key="1">
    <citation type="submission" date="2016-11" db="EMBL/GenBank/DDBJ databases">
        <title>Whole genomes of Flavobacteriaceae.</title>
        <authorList>
            <person name="Stine C."/>
            <person name="Li C."/>
            <person name="Tadesse D."/>
        </authorList>
    </citation>
    <scope>NUCLEOTIDE SEQUENCE [LARGE SCALE GENOMIC DNA]</scope>
    <source>
        <strain evidence="1 2">DSM 21068</strain>
    </source>
</reference>
<dbReference type="AlphaFoldDB" id="A0A2S7KBC4"/>
<name>A0A2S7KBC4_9FLAO</name>
<accession>A0A2S7KBC4</accession>
<proteinExistence type="predicted"/>